<proteinExistence type="predicted"/>
<feature type="compositionally biased region" description="Basic and acidic residues" evidence="1">
    <location>
        <begin position="1"/>
        <end position="11"/>
    </location>
</feature>
<dbReference type="EMBL" id="JAGJCF010000002">
    <property type="protein sequence ID" value="MBP0614593.1"/>
    <property type="molecule type" value="Genomic_DNA"/>
</dbReference>
<organism evidence="2 3">
    <name type="scientific">Jiella mangrovi</name>
    <dbReference type="NCBI Taxonomy" id="2821407"/>
    <lineage>
        <taxon>Bacteria</taxon>
        <taxon>Pseudomonadati</taxon>
        <taxon>Pseudomonadota</taxon>
        <taxon>Alphaproteobacteria</taxon>
        <taxon>Hyphomicrobiales</taxon>
        <taxon>Aurantimonadaceae</taxon>
        <taxon>Jiella</taxon>
    </lineage>
</organism>
<evidence type="ECO:0000313" key="3">
    <source>
        <dbReference type="Proteomes" id="UP000678276"/>
    </source>
</evidence>
<dbReference type="RefSeq" id="WP_209593032.1">
    <property type="nucleotide sequence ID" value="NZ_JAGJCF010000002.1"/>
</dbReference>
<name>A0ABS4BCX1_9HYPH</name>
<evidence type="ECO:0000256" key="1">
    <source>
        <dbReference type="SAM" id="MobiDB-lite"/>
    </source>
</evidence>
<gene>
    <name evidence="2" type="ORF">J6595_03260</name>
</gene>
<comment type="caution">
    <text evidence="2">The sequence shown here is derived from an EMBL/GenBank/DDBJ whole genome shotgun (WGS) entry which is preliminary data.</text>
</comment>
<accession>A0ABS4BCX1</accession>
<reference evidence="2 3" key="1">
    <citation type="submission" date="2021-04" db="EMBL/GenBank/DDBJ databases">
        <title>Whole genome sequence of Jiella sp. KSK16Y-1.</title>
        <authorList>
            <person name="Tuo L."/>
        </authorList>
    </citation>
    <scope>NUCLEOTIDE SEQUENCE [LARGE SCALE GENOMIC DNA]</scope>
    <source>
        <strain evidence="2 3">KSK16Y-1</strain>
    </source>
</reference>
<evidence type="ECO:0000313" key="2">
    <source>
        <dbReference type="EMBL" id="MBP0614593.1"/>
    </source>
</evidence>
<keyword evidence="3" id="KW-1185">Reference proteome</keyword>
<dbReference type="Proteomes" id="UP000678276">
    <property type="component" value="Unassembled WGS sequence"/>
</dbReference>
<feature type="region of interest" description="Disordered" evidence="1">
    <location>
        <begin position="1"/>
        <end position="20"/>
    </location>
</feature>
<sequence length="82" mass="8574">MSDPAKSDPAKSDSLADASRLIKTTMGREPLIGEANAVAAQADRALRHCVMSDLCAGQDLFHVEPDAYGAAMARIATRTGDA</sequence>
<protein>
    <submittedName>
        <fullName evidence="2">Uncharacterized protein</fullName>
    </submittedName>
</protein>